<dbReference type="SUPFAM" id="SSF49373">
    <property type="entry name" value="Invasin/intimin cell-adhesion fragments"/>
    <property type="match status" value="1"/>
</dbReference>
<evidence type="ECO:0008006" key="3">
    <source>
        <dbReference type="Google" id="ProtNLM"/>
    </source>
</evidence>
<evidence type="ECO:0000313" key="2">
    <source>
        <dbReference type="Proteomes" id="UP000050360"/>
    </source>
</evidence>
<sequence length="269" mass="28439">MPVQVTINGADVMNQNITNRQVQPGETFKISGFKLDSNGTGLANWTIMLTKPDSTVQNSVTDASGMYQFMNLPGGTYTVAEQMQPGWTNVSAMSMQVTIAGSDMMNRNFTNAMISQQPNVTSFELTPGKTAALKGSTITITIKALNANVTDTTFNGMANITVNASKNASAVIYQPNVTFSNGIAILPVTSNMAQFVTVTATNGSITGSTEIAFADMVFDLDPGWNLISVPNFADPGSVGLILKNVKNNGVAGYDPGNKTFSTPADLQPL</sequence>
<feature type="non-terminal residue" evidence="1">
    <location>
        <position position="269"/>
    </location>
</feature>
<dbReference type="GO" id="GO:0030246">
    <property type="term" value="F:carbohydrate binding"/>
    <property type="evidence" value="ECO:0007669"/>
    <property type="project" value="InterPro"/>
</dbReference>
<organism evidence="1 2">
    <name type="scientific">Candidatus Methanoperedens nitratireducens</name>
    <dbReference type="NCBI Taxonomy" id="1392998"/>
    <lineage>
        <taxon>Archaea</taxon>
        <taxon>Methanobacteriati</taxon>
        <taxon>Methanobacteriota</taxon>
        <taxon>Stenosarchaea group</taxon>
        <taxon>Methanomicrobia</taxon>
        <taxon>Methanosarcinales</taxon>
        <taxon>ANME-2 cluster</taxon>
        <taxon>Candidatus Methanoperedentaceae</taxon>
        <taxon>Candidatus Methanoperedens</taxon>
    </lineage>
</organism>
<proteinExistence type="predicted"/>
<dbReference type="InterPro" id="IPR013783">
    <property type="entry name" value="Ig-like_fold"/>
</dbReference>
<protein>
    <recommendedName>
        <fullName evidence="3">Cna protein B-type domain protein</fullName>
    </recommendedName>
</protein>
<dbReference type="Pfam" id="PF13620">
    <property type="entry name" value="CarboxypepD_reg"/>
    <property type="match status" value="1"/>
</dbReference>
<name>A0A0P7ZJP1_9EURY</name>
<dbReference type="InterPro" id="IPR008964">
    <property type="entry name" value="Invasin/intimin_cell_adhesion"/>
</dbReference>
<dbReference type="InterPro" id="IPR013784">
    <property type="entry name" value="Carb-bd-like_fold"/>
</dbReference>
<reference evidence="1 2" key="1">
    <citation type="submission" date="2015-09" db="EMBL/GenBank/DDBJ databases">
        <title>A metagenomics-based metabolic model of nitrate-dependent anaerobic oxidation of methane by Methanoperedens-like archaea.</title>
        <authorList>
            <person name="Arshad A."/>
            <person name="Speth D.R."/>
            <person name="De Graaf R.M."/>
            <person name="Op Den Camp H.J."/>
            <person name="Jetten M.S."/>
            <person name="Welte C.U."/>
        </authorList>
    </citation>
    <scope>NUCLEOTIDE SEQUENCE [LARGE SCALE GENOMIC DNA]</scope>
</reference>
<dbReference type="Gene3D" id="2.60.40.10">
    <property type="entry name" value="Immunoglobulins"/>
    <property type="match status" value="1"/>
</dbReference>
<dbReference type="EMBL" id="LKCM01000114">
    <property type="protein sequence ID" value="KPQ44056.1"/>
    <property type="molecule type" value="Genomic_DNA"/>
</dbReference>
<accession>A0A0P7ZJP1</accession>
<dbReference type="SUPFAM" id="SSF49452">
    <property type="entry name" value="Starch-binding domain-like"/>
    <property type="match status" value="1"/>
</dbReference>
<evidence type="ECO:0000313" key="1">
    <source>
        <dbReference type="EMBL" id="KPQ44056.1"/>
    </source>
</evidence>
<dbReference type="AlphaFoldDB" id="A0A0P7ZJP1"/>
<gene>
    <name evidence="1" type="ORF">MPEBLZ_01360</name>
</gene>
<comment type="caution">
    <text evidence="1">The sequence shown here is derived from an EMBL/GenBank/DDBJ whole genome shotgun (WGS) entry which is preliminary data.</text>
</comment>
<dbReference type="Proteomes" id="UP000050360">
    <property type="component" value="Unassembled WGS sequence"/>
</dbReference>